<evidence type="ECO:0000259" key="13">
    <source>
        <dbReference type="PROSITE" id="PS50259"/>
    </source>
</evidence>
<reference evidence="14" key="1">
    <citation type="submission" date="2023-07" db="EMBL/GenBank/DDBJ databases">
        <authorList>
            <person name="Stuckert A."/>
        </authorList>
    </citation>
    <scope>NUCLEOTIDE SEQUENCE</scope>
</reference>
<dbReference type="InterPro" id="IPR038550">
    <property type="entry name" value="GPCR_3_9-Cys_sf"/>
</dbReference>
<dbReference type="InterPro" id="IPR004073">
    <property type="entry name" value="GPCR_3_vmron_rcpt_2"/>
</dbReference>
<dbReference type="InterPro" id="IPR028082">
    <property type="entry name" value="Peripla_BP_I"/>
</dbReference>
<feature type="transmembrane region" description="Helical" evidence="12">
    <location>
        <begin position="882"/>
        <end position="906"/>
    </location>
</feature>
<evidence type="ECO:0000256" key="9">
    <source>
        <dbReference type="ARBA" id="ARBA00023180"/>
    </source>
</evidence>
<evidence type="ECO:0000256" key="6">
    <source>
        <dbReference type="ARBA" id="ARBA00023040"/>
    </source>
</evidence>
<keyword evidence="9" id="KW-0325">Glycoprotein</keyword>
<keyword evidence="5 12" id="KW-1133">Transmembrane helix</keyword>
<evidence type="ECO:0000256" key="12">
    <source>
        <dbReference type="SAM" id="Phobius"/>
    </source>
</evidence>
<keyword evidence="4" id="KW-0732">Signal</keyword>
<feature type="compositionally biased region" description="Polar residues" evidence="11">
    <location>
        <begin position="1075"/>
        <end position="1085"/>
    </location>
</feature>
<protein>
    <recommendedName>
        <fullName evidence="13">G-protein coupled receptors family 3 profile domain-containing protein</fullName>
    </recommendedName>
</protein>
<gene>
    <name evidence="14" type="ORF">RIMI_LOCUS20534992</name>
</gene>
<evidence type="ECO:0000256" key="5">
    <source>
        <dbReference type="ARBA" id="ARBA00022989"/>
    </source>
</evidence>
<evidence type="ECO:0000313" key="14">
    <source>
        <dbReference type="EMBL" id="CAJ0965692.1"/>
    </source>
</evidence>
<dbReference type="Pfam" id="PF07562">
    <property type="entry name" value="NCD3G"/>
    <property type="match status" value="1"/>
</dbReference>
<dbReference type="PANTHER" id="PTHR24061">
    <property type="entry name" value="CALCIUM-SENSING RECEPTOR-RELATED"/>
    <property type="match status" value="1"/>
</dbReference>
<dbReference type="PRINTS" id="PR00248">
    <property type="entry name" value="GPCRMGR"/>
</dbReference>
<name>A0ABN9MHB3_9NEOB</name>
<feature type="domain" description="G-protein coupled receptors family 3 profile" evidence="13">
    <location>
        <begin position="812"/>
        <end position="1074"/>
    </location>
</feature>
<evidence type="ECO:0000256" key="11">
    <source>
        <dbReference type="SAM" id="MobiDB-lite"/>
    </source>
</evidence>
<sequence length="1102" mass="123691">MWLNKEVRQAINSKKKAFALLKQDGTIEALKNYREKNTLSKKLIKAAKKETEKHIAKESKTNPKLFFNYINSKRIKTENVGPLKNSEERMVVDDEEKANILNTFFSTVFTVENEMLGEIPRNNENPILRVTNLTQEEVRNRVNKIKIDKSPGPDGIHPRVLRELTTGSVPQDWRIANVVPIFKKGSKSEPGNYRPVSLTSIVGKIFEGFLRDVILDYLNENNCLTPYQHGFMRNRSCQTNLISFYEEVSYRLDHGIQPETFTKPPPSRPCQRFSFRSFRWMLAFLFAVDEVNRTPGVLPNLTLGAAVMDSCSEAKGALGGASWLLSGCPGGPFNYHCQGHPSRLAAVLGDAGGEAVVSEASILGLYNYPQISYFTPPAELSNKFFYPSTLSVAPTLSSQAKGIARLLQEFGWSWVGVLSQETSSSSLGQVFLEELEALSICLAFWENVPSESSPKDVTRISTVIRQSTVNVVVVFSHEAYQNPVLLELAFNGNTRDIIWLTSDAWSTSPRLVASQLSKFLRGTLGLVLRNGAAPGFKEFVFGLHPSHYNNHSFFKEFWEEAFSCQWGIEMNNGSSSQTRAASMFSISSSTFPLTPSPSPLSKKSLCTGLEDPATLQIFSDIGDLRVTYNVYKAVIMVAKTLNDIAACRQIERSMVGSYCVEINRFKPWQSVMFQQLFFYLRRVRLTGNIKDDLYFDTLGNAPAIYDIINWQEELTEGANWIRVGSYESGAQFGQDLYQFPYVLRNVFPDFGRHPRLGQPHCCFDCISCADGEISNQTNAINCFPCPEEDWPNFYRDQCLPREVELLSLLEPLGKSLGSTSILGSFLPAIVLFLFIKNRDTPLVRANNCTLSFILLVALTFSFLCPLLFLAPPGKKTCLIRQAAFGILFTLCISCLLAKTIIVVLAFRANQPSGCLRVPMGPWWPVVFAIFCTSFQFILCCSLFSVDTPFPEQDTRILLGKIVIRCNDGLGFWFMLGYLGLLSTICFMVAFLARKLPGAFNEATHITFSMLVFLTVWISFVPTYLSTQGKLEVATEIFAILSSSSGLLFCIFTPKVYVILLRPQFNTRAMISGQQRMQTTVNQSGQPPYRRRYSGAHQSSLER</sequence>
<feature type="transmembrane region" description="Helical" evidence="12">
    <location>
        <begin position="969"/>
        <end position="992"/>
    </location>
</feature>
<dbReference type="PRINTS" id="PR01535">
    <property type="entry name" value="VOMERONASL2R"/>
</dbReference>
<dbReference type="Pfam" id="PF00003">
    <property type="entry name" value="7tm_3"/>
    <property type="match status" value="1"/>
</dbReference>
<dbReference type="PROSITE" id="PS50259">
    <property type="entry name" value="G_PROTEIN_RECEP_F3_4"/>
    <property type="match status" value="1"/>
</dbReference>
<keyword evidence="8" id="KW-0675">Receptor</keyword>
<proteinExistence type="predicted"/>
<feature type="transmembrane region" description="Helical" evidence="12">
    <location>
        <begin position="816"/>
        <end position="835"/>
    </location>
</feature>
<dbReference type="InterPro" id="IPR017978">
    <property type="entry name" value="GPCR_3_C"/>
</dbReference>
<dbReference type="Gene3D" id="2.10.50.30">
    <property type="entry name" value="GPCR, family 3, nine cysteines domain"/>
    <property type="match status" value="1"/>
</dbReference>
<dbReference type="Pfam" id="PF01094">
    <property type="entry name" value="ANF_receptor"/>
    <property type="match status" value="1"/>
</dbReference>
<keyword evidence="6" id="KW-0297">G-protein coupled receptor</keyword>
<feature type="transmembrane region" description="Helical" evidence="12">
    <location>
        <begin position="1036"/>
        <end position="1059"/>
    </location>
</feature>
<dbReference type="PANTHER" id="PTHR24061:SF563">
    <property type="entry name" value="EXTRACELLULAR CALCIUM-SENSING RECEPTOR-LIKE"/>
    <property type="match status" value="1"/>
</dbReference>
<dbReference type="EMBL" id="CAUEEQ010069093">
    <property type="protein sequence ID" value="CAJ0965692.1"/>
    <property type="molecule type" value="Genomic_DNA"/>
</dbReference>
<evidence type="ECO:0000256" key="3">
    <source>
        <dbReference type="ARBA" id="ARBA00022692"/>
    </source>
</evidence>
<dbReference type="InterPro" id="IPR000068">
    <property type="entry name" value="GPCR_3_Ca_sens_rcpt-rel"/>
</dbReference>
<accession>A0ABN9MHB3</accession>
<comment type="caution">
    <text evidence="14">The sequence shown here is derived from an EMBL/GenBank/DDBJ whole genome shotgun (WGS) entry which is preliminary data.</text>
</comment>
<organism evidence="14 15">
    <name type="scientific">Ranitomeya imitator</name>
    <name type="common">mimic poison frog</name>
    <dbReference type="NCBI Taxonomy" id="111125"/>
    <lineage>
        <taxon>Eukaryota</taxon>
        <taxon>Metazoa</taxon>
        <taxon>Chordata</taxon>
        <taxon>Craniata</taxon>
        <taxon>Vertebrata</taxon>
        <taxon>Euteleostomi</taxon>
        <taxon>Amphibia</taxon>
        <taxon>Batrachia</taxon>
        <taxon>Anura</taxon>
        <taxon>Neobatrachia</taxon>
        <taxon>Hyloidea</taxon>
        <taxon>Dendrobatidae</taxon>
        <taxon>Dendrobatinae</taxon>
        <taxon>Ranitomeya</taxon>
    </lineage>
</organism>
<keyword evidence="2" id="KW-1003">Cell membrane</keyword>
<dbReference type="Gene3D" id="3.40.50.2300">
    <property type="match status" value="2"/>
</dbReference>
<keyword evidence="7 12" id="KW-0472">Membrane</keyword>
<keyword evidence="15" id="KW-1185">Reference proteome</keyword>
<dbReference type="InterPro" id="IPR000337">
    <property type="entry name" value="GPCR_3"/>
</dbReference>
<evidence type="ECO:0000256" key="4">
    <source>
        <dbReference type="ARBA" id="ARBA00022729"/>
    </source>
</evidence>
<feature type="transmembrane region" description="Helical" evidence="12">
    <location>
        <begin position="922"/>
        <end position="945"/>
    </location>
</feature>
<dbReference type="Proteomes" id="UP001176940">
    <property type="component" value="Unassembled WGS sequence"/>
</dbReference>
<evidence type="ECO:0000256" key="8">
    <source>
        <dbReference type="ARBA" id="ARBA00023170"/>
    </source>
</evidence>
<evidence type="ECO:0000256" key="1">
    <source>
        <dbReference type="ARBA" id="ARBA00004651"/>
    </source>
</evidence>
<dbReference type="SUPFAM" id="SSF53822">
    <property type="entry name" value="Periplasmic binding protein-like I"/>
    <property type="match status" value="1"/>
</dbReference>
<feature type="transmembrane region" description="Helical" evidence="12">
    <location>
        <begin position="847"/>
        <end position="870"/>
    </location>
</feature>
<keyword evidence="10" id="KW-0807">Transducer</keyword>
<feature type="transmembrane region" description="Helical" evidence="12">
    <location>
        <begin position="1004"/>
        <end position="1024"/>
    </location>
</feature>
<evidence type="ECO:0000313" key="15">
    <source>
        <dbReference type="Proteomes" id="UP001176940"/>
    </source>
</evidence>
<evidence type="ECO:0000256" key="10">
    <source>
        <dbReference type="ARBA" id="ARBA00023224"/>
    </source>
</evidence>
<evidence type="ECO:0000256" key="7">
    <source>
        <dbReference type="ARBA" id="ARBA00023136"/>
    </source>
</evidence>
<feature type="region of interest" description="Disordered" evidence="11">
    <location>
        <begin position="1075"/>
        <end position="1102"/>
    </location>
</feature>
<evidence type="ECO:0000256" key="2">
    <source>
        <dbReference type="ARBA" id="ARBA00022475"/>
    </source>
</evidence>
<dbReference type="InterPro" id="IPR011500">
    <property type="entry name" value="GPCR_3_9-Cys_dom"/>
</dbReference>
<dbReference type="InterPro" id="IPR001828">
    <property type="entry name" value="ANF_lig-bd_rcpt"/>
</dbReference>
<comment type="subcellular location">
    <subcellularLocation>
        <location evidence="1">Cell membrane</location>
        <topology evidence="1">Multi-pass membrane protein</topology>
    </subcellularLocation>
</comment>
<keyword evidence="3 12" id="KW-0812">Transmembrane</keyword>